<evidence type="ECO:0000256" key="3">
    <source>
        <dbReference type="ARBA" id="ARBA00038984"/>
    </source>
</evidence>
<feature type="domain" description="Gfo/Idh/MocA-like oxidoreductase N-terminal" evidence="6">
    <location>
        <begin position="25"/>
        <end position="147"/>
    </location>
</feature>
<dbReference type="EMBL" id="KN837100">
    <property type="protein sequence ID" value="KIJ47889.1"/>
    <property type="molecule type" value="Genomic_DNA"/>
</dbReference>
<keyword evidence="9" id="KW-1185">Reference proteome</keyword>
<dbReference type="InterPro" id="IPR050984">
    <property type="entry name" value="Gfo/Idh/MocA_domain"/>
</dbReference>
<dbReference type="SUPFAM" id="SSF51735">
    <property type="entry name" value="NAD(P)-binding Rossmann-fold domains"/>
    <property type="match status" value="1"/>
</dbReference>
<evidence type="ECO:0000313" key="9">
    <source>
        <dbReference type="Proteomes" id="UP000054279"/>
    </source>
</evidence>
<dbReference type="InterPro" id="IPR036291">
    <property type="entry name" value="NAD(P)-bd_dom_sf"/>
</dbReference>
<dbReference type="HOGENOM" id="CLU_023194_5_2_1"/>
<dbReference type="Proteomes" id="UP000054279">
    <property type="component" value="Unassembled WGS sequence"/>
</dbReference>
<evidence type="ECO:0000256" key="4">
    <source>
        <dbReference type="ARBA" id="ARBA00042988"/>
    </source>
</evidence>
<dbReference type="InterPro" id="IPR055170">
    <property type="entry name" value="GFO_IDH_MocA-like_dom"/>
</dbReference>
<evidence type="ECO:0000256" key="1">
    <source>
        <dbReference type="ARBA" id="ARBA00010928"/>
    </source>
</evidence>
<keyword evidence="2" id="KW-0560">Oxidoreductase</keyword>
<organism evidence="8 9">
    <name type="scientific">Sphaerobolus stellatus (strain SS14)</name>
    <dbReference type="NCBI Taxonomy" id="990650"/>
    <lineage>
        <taxon>Eukaryota</taxon>
        <taxon>Fungi</taxon>
        <taxon>Dikarya</taxon>
        <taxon>Basidiomycota</taxon>
        <taxon>Agaricomycotina</taxon>
        <taxon>Agaricomycetes</taxon>
        <taxon>Phallomycetidae</taxon>
        <taxon>Geastrales</taxon>
        <taxon>Sphaerobolaceae</taxon>
        <taxon>Sphaerobolus</taxon>
    </lineage>
</organism>
<evidence type="ECO:0000256" key="5">
    <source>
        <dbReference type="ARBA" id="ARBA00049233"/>
    </source>
</evidence>
<protein>
    <recommendedName>
        <fullName evidence="3">D-xylose 1-dehydrogenase (NADP(+), D-xylono-1,5-lactone-forming)</fullName>
        <ecNumber evidence="3">1.1.1.179</ecNumber>
    </recommendedName>
    <alternativeName>
        <fullName evidence="4">D-xylose-NADP dehydrogenase</fullName>
    </alternativeName>
</protein>
<accession>A0A0C9VIU6</accession>
<dbReference type="Gene3D" id="3.30.360.10">
    <property type="entry name" value="Dihydrodipicolinate Reductase, domain 2"/>
    <property type="match status" value="1"/>
</dbReference>
<dbReference type="AlphaFoldDB" id="A0A0C9VIU6"/>
<dbReference type="GO" id="GO:0000166">
    <property type="term" value="F:nucleotide binding"/>
    <property type="evidence" value="ECO:0007669"/>
    <property type="project" value="InterPro"/>
</dbReference>
<dbReference type="Pfam" id="PF01408">
    <property type="entry name" value="GFO_IDH_MocA"/>
    <property type="match status" value="1"/>
</dbReference>
<evidence type="ECO:0000256" key="2">
    <source>
        <dbReference type="ARBA" id="ARBA00023002"/>
    </source>
</evidence>
<evidence type="ECO:0000259" key="7">
    <source>
        <dbReference type="Pfam" id="PF22725"/>
    </source>
</evidence>
<reference evidence="8 9" key="1">
    <citation type="submission" date="2014-06" db="EMBL/GenBank/DDBJ databases">
        <title>Evolutionary Origins and Diversification of the Mycorrhizal Mutualists.</title>
        <authorList>
            <consortium name="DOE Joint Genome Institute"/>
            <consortium name="Mycorrhizal Genomics Consortium"/>
            <person name="Kohler A."/>
            <person name="Kuo A."/>
            <person name="Nagy L.G."/>
            <person name="Floudas D."/>
            <person name="Copeland A."/>
            <person name="Barry K.W."/>
            <person name="Cichocki N."/>
            <person name="Veneault-Fourrey C."/>
            <person name="LaButti K."/>
            <person name="Lindquist E.A."/>
            <person name="Lipzen A."/>
            <person name="Lundell T."/>
            <person name="Morin E."/>
            <person name="Murat C."/>
            <person name="Riley R."/>
            <person name="Ohm R."/>
            <person name="Sun H."/>
            <person name="Tunlid A."/>
            <person name="Henrissat B."/>
            <person name="Grigoriev I.V."/>
            <person name="Hibbett D.S."/>
            <person name="Martin F."/>
        </authorList>
    </citation>
    <scope>NUCLEOTIDE SEQUENCE [LARGE SCALE GENOMIC DNA]</scope>
    <source>
        <strain evidence="8 9">SS14</strain>
    </source>
</reference>
<comment type="catalytic activity">
    <reaction evidence="5">
        <text>D-xylose + NADP(+) = D-xylono-1,5-lactone + NADPH + H(+)</text>
        <dbReference type="Rhea" id="RHEA:22000"/>
        <dbReference type="ChEBI" id="CHEBI:15378"/>
        <dbReference type="ChEBI" id="CHEBI:15867"/>
        <dbReference type="ChEBI" id="CHEBI:53455"/>
        <dbReference type="ChEBI" id="CHEBI:57783"/>
        <dbReference type="ChEBI" id="CHEBI:58349"/>
        <dbReference type="EC" id="1.1.1.179"/>
    </reaction>
</comment>
<dbReference type="OrthoDB" id="64915at2759"/>
<name>A0A0C9VIU6_SPHS4</name>
<sequence>MLALIERIYKAAINPVKCAKEINALRFGIIGAAQIAPIALIWPARSHPEVVITAVAARDEQKARSYAKKHSIGKVYFGPTGYQQLIDDPDIDVIYIPLPNGLHFEWSSKALLAGKHVLLEKPSTDSAEETQRLFEIAKAKGLVIMEAFHYRFHPSYLRLKEIVNSGEFGKITSVKSELAVPAGFIKKDDIRFNYDLGGGSLMDMGVYPVSAVRNLIGSEPVSVITATHDAHIDPKIDRGVRATLEFPNDITAEVHSDLGIPWRMGIIPRWRHIHITVKLEGGEVSLSNFPGAWIYHTITITPKKGPKRTEKAYTLKGGKGEQWWTTYRYQLEAFVDLVRGRTPHTVMTEEDSINQMKAVEMVYSKLGLPARPLSKYVP</sequence>
<proteinExistence type="inferred from homology"/>
<dbReference type="Gene3D" id="3.40.50.720">
    <property type="entry name" value="NAD(P)-binding Rossmann-like Domain"/>
    <property type="match status" value="1"/>
</dbReference>
<comment type="similarity">
    <text evidence="1">Belongs to the Gfo/Idh/MocA family.</text>
</comment>
<dbReference type="EC" id="1.1.1.179" evidence="3"/>
<evidence type="ECO:0000313" key="8">
    <source>
        <dbReference type="EMBL" id="KIJ47889.1"/>
    </source>
</evidence>
<dbReference type="Pfam" id="PF22725">
    <property type="entry name" value="GFO_IDH_MocA_C3"/>
    <property type="match status" value="1"/>
</dbReference>
<feature type="domain" description="GFO/IDH/MocA-like oxidoreductase" evidence="7">
    <location>
        <begin position="156"/>
        <end position="258"/>
    </location>
</feature>
<gene>
    <name evidence="8" type="ORF">M422DRAFT_28689</name>
</gene>
<evidence type="ECO:0000259" key="6">
    <source>
        <dbReference type="Pfam" id="PF01408"/>
    </source>
</evidence>
<dbReference type="PANTHER" id="PTHR22604">
    <property type="entry name" value="OXIDOREDUCTASES"/>
    <property type="match status" value="1"/>
</dbReference>
<dbReference type="SUPFAM" id="SSF55347">
    <property type="entry name" value="Glyceraldehyde-3-phosphate dehydrogenase-like, C-terminal domain"/>
    <property type="match status" value="1"/>
</dbReference>
<dbReference type="GO" id="GO:0047837">
    <property type="term" value="F:D-xylose 1-dehydrogenase (NADP+) activity"/>
    <property type="evidence" value="ECO:0007669"/>
    <property type="project" value="UniProtKB-EC"/>
</dbReference>
<dbReference type="InterPro" id="IPR000683">
    <property type="entry name" value="Gfo/Idh/MocA-like_OxRdtase_N"/>
</dbReference>
<dbReference type="PANTHER" id="PTHR22604:SF105">
    <property type="entry name" value="TRANS-1,2-DIHYDROBENZENE-1,2-DIOL DEHYDROGENASE"/>
    <property type="match status" value="1"/>
</dbReference>